<protein>
    <submittedName>
        <fullName evidence="1">Uncharacterized protein</fullName>
    </submittedName>
</protein>
<organism evidence="1 2">
    <name type="scientific">Lactuca sativa</name>
    <name type="common">Garden lettuce</name>
    <dbReference type="NCBI Taxonomy" id="4236"/>
    <lineage>
        <taxon>Eukaryota</taxon>
        <taxon>Viridiplantae</taxon>
        <taxon>Streptophyta</taxon>
        <taxon>Embryophyta</taxon>
        <taxon>Tracheophyta</taxon>
        <taxon>Spermatophyta</taxon>
        <taxon>Magnoliopsida</taxon>
        <taxon>eudicotyledons</taxon>
        <taxon>Gunneridae</taxon>
        <taxon>Pentapetalae</taxon>
        <taxon>asterids</taxon>
        <taxon>campanulids</taxon>
        <taxon>Asterales</taxon>
        <taxon>Asteraceae</taxon>
        <taxon>Cichorioideae</taxon>
        <taxon>Cichorieae</taxon>
        <taxon>Lactucinae</taxon>
        <taxon>Lactuca</taxon>
    </lineage>
</organism>
<dbReference type="Proteomes" id="UP000235145">
    <property type="component" value="Unassembled WGS sequence"/>
</dbReference>
<comment type="caution">
    <text evidence="1">The sequence shown here is derived from an EMBL/GenBank/DDBJ whole genome shotgun (WGS) entry which is preliminary data.</text>
</comment>
<reference evidence="1 2" key="1">
    <citation type="journal article" date="2017" name="Nat. Commun.">
        <title>Genome assembly with in vitro proximity ligation data and whole-genome triplication in lettuce.</title>
        <authorList>
            <person name="Reyes-Chin-Wo S."/>
            <person name="Wang Z."/>
            <person name="Yang X."/>
            <person name="Kozik A."/>
            <person name="Arikit S."/>
            <person name="Song C."/>
            <person name="Xia L."/>
            <person name="Froenicke L."/>
            <person name="Lavelle D.O."/>
            <person name="Truco M.J."/>
            <person name="Xia R."/>
            <person name="Zhu S."/>
            <person name="Xu C."/>
            <person name="Xu H."/>
            <person name="Xu X."/>
            <person name="Cox K."/>
            <person name="Korf I."/>
            <person name="Meyers B.C."/>
            <person name="Michelmore R.W."/>
        </authorList>
    </citation>
    <scope>NUCLEOTIDE SEQUENCE [LARGE SCALE GENOMIC DNA]</scope>
    <source>
        <strain evidence="2">cv. Salinas</strain>
        <tissue evidence="1">Seedlings</tissue>
    </source>
</reference>
<dbReference type="AlphaFoldDB" id="A0A9R1WTK7"/>
<dbReference type="EMBL" id="NBSK02000001">
    <property type="protein sequence ID" value="KAJ0227873.1"/>
    <property type="molecule type" value="Genomic_DNA"/>
</dbReference>
<evidence type="ECO:0000313" key="2">
    <source>
        <dbReference type="Proteomes" id="UP000235145"/>
    </source>
</evidence>
<sequence>MVIASKPTTHDSAKCIAHQLTSTEIQLSEEKQDVATNDAATTTIPMQPRKYAGKLQWCNQCSRHHLGNCAWCSQCNHQHAGD</sequence>
<keyword evidence="2" id="KW-1185">Reference proteome</keyword>
<name>A0A9R1WTK7_LACSA</name>
<gene>
    <name evidence="1" type="ORF">LSAT_V11C100046410</name>
</gene>
<evidence type="ECO:0000313" key="1">
    <source>
        <dbReference type="EMBL" id="KAJ0227873.1"/>
    </source>
</evidence>
<proteinExistence type="predicted"/>
<accession>A0A9R1WTK7</accession>